<evidence type="ECO:0000313" key="1">
    <source>
        <dbReference type="EMBL" id="MCT2041820.1"/>
    </source>
</evidence>
<evidence type="ECO:0000313" key="2">
    <source>
        <dbReference type="Proteomes" id="UP001525379"/>
    </source>
</evidence>
<dbReference type="Proteomes" id="UP001525379">
    <property type="component" value="Unassembled WGS sequence"/>
</dbReference>
<organism evidence="1 2">
    <name type="scientific">Pseudoclavibacter albus</name>
    <dbReference type="NCBI Taxonomy" id="272241"/>
    <lineage>
        <taxon>Bacteria</taxon>
        <taxon>Bacillati</taxon>
        <taxon>Actinomycetota</taxon>
        <taxon>Actinomycetes</taxon>
        <taxon>Micrococcales</taxon>
        <taxon>Microbacteriaceae</taxon>
        <taxon>Pseudoclavibacter</taxon>
    </lineage>
</organism>
<accession>A0ABT2HUK9</accession>
<protein>
    <submittedName>
        <fullName evidence="1">Uncharacterized protein</fullName>
    </submittedName>
</protein>
<reference evidence="1 2" key="1">
    <citation type="submission" date="2022-04" db="EMBL/GenBank/DDBJ databases">
        <title>Human microbiome associated bacterial genomes.</title>
        <authorList>
            <person name="Sandstrom S."/>
            <person name="Salamzade R."/>
            <person name="Kalan L.R."/>
        </authorList>
    </citation>
    <scope>NUCLEOTIDE SEQUENCE [LARGE SCALE GENOMIC DNA]</scope>
    <source>
        <strain evidence="2">p3-SID1799</strain>
    </source>
</reference>
<dbReference type="RefSeq" id="WP_260103589.1">
    <property type="nucleotide sequence ID" value="NZ_JALXSQ010000001.1"/>
</dbReference>
<gene>
    <name evidence="1" type="ORF">M3D15_00455</name>
</gene>
<proteinExistence type="predicted"/>
<dbReference type="EMBL" id="JALXSQ010000001">
    <property type="protein sequence ID" value="MCT2041820.1"/>
    <property type="molecule type" value="Genomic_DNA"/>
</dbReference>
<sequence length="296" mass="33076">MTELERTHNKAMEAAWREDLPSEAVRASFEASFCGGEGDFKGWWEDANGTREVFPIHVPIWQAVGQAHVRERRAEEGMWISIRGDITPDGCTFTRNWDERRYFGTHEGAPVTPPKNQKKIYPNDEAWLEEFTIGQRRTPEHLPSWIAGSKLEDQGEVFDPNGAVPEQLAAVASTAPWGEWIRDFTLAMERFVEGQRGMVRGLREPAESIEFESMGEIIADNVPGIFFDELKQKPLAELFAAWAALSGSSVASFASSGTIAEALDAHDERAEKAFAEVTNHLDDAVEALVEARVIRS</sequence>
<comment type="caution">
    <text evidence="1">The sequence shown here is derived from an EMBL/GenBank/DDBJ whole genome shotgun (WGS) entry which is preliminary data.</text>
</comment>
<keyword evidence="2" id="KW-1185">Reference proteome</keyword>
<name>A0ABT2HUK9_9MICO</name>